<accession>A0A7V9Z426</accession>
<keyword evidence="1" id="KW-0472">Membrane</keyword>
<proteinExistence type="predicted"/>
<keyword evidence="3" id="KW-0645">Protease</keyword>
<name>A0A7V9Z426_9BACL</name>
<feature type="transmembrane region" description="Helical" evidence="1">
    <location>
        <begin position="110"/>
        <end position="127"/>
    </location>
</feature>
<protein>
    <submittedName>
        <fullName evidence="3">Membrane-bound ClpP family serine protease</fullName>
    </submittedName>
</protein>
<evidence type="ECO:0000313" key="3">
    <source>
        <dbReference type="EMBL" id="MBA2873687.1"/>
    </source>
</evidence>
<keyword evidence="3" id="KW-0378">Hydrolase</keyword>
<dbReference type="RefSeq" id="WP_181554603.1">
    <property type="nucleotide sequence ID" value="NZ_CP064060.1"/>
</dbReference>
<feature type="transmembrane region" description="Helical" evidence="1">
    <location>
        <begin position="139"/>
        <end position="158"/>
    </location>
</feature>
<dbReference type="EMBL" id="JACDUT010000001">
    <property type="protein sequence ID" value="MBA2873687.1"/>
    <property type="molecule type" value="Genomic_DNA"/>
</dbReference>
<reference evidence="3 4" key="1">
    <citation type="submission" date="2020-07" db="EMBL/GenBank/DDBJ databases">
        <title>Genomic Encyclopedia of Type Strains, Phase IV (KMG-IV): sequencing the most valuable type-strain genomes for metagenomic binning, comparative biology and taxonomic classification.</title>
        <authorList>
            <person name="Goeker M."/>
        </authorList>
    </citation>
    <scope>NUCLEOTIDE SEQUENCE [LARGE SCALE GENOMIC DNA]</scope>
    <source>
        <strain evidence="3 4">DSM 15730</strain>
    </source>
</reference>
<feature type="transmembrane region" description="Helical" evidence="1">
    <location>
        <begin position="59"/>
        <end position="75"/>
    </location>
</feature>
<gene>
    <name evidence="3" type="ORF">HNR31_000439</name>
</gene>
<dbReference type="Pfam" id="PF18917">
    <property type="entry name" value="LiaI-LiaF-like_TM1"/>
    <property type="match status" value="1"/>
</dbReference>
<dbReference type="InterPro" id="IPR043726">
    <property type="entry name" value="LiaI-LiaF-like_TM1"/>
</dbReference>
<feature type="transmembrane region" description="Helical" evidence="1">
    <location>
        <begin position="81"/>
        <end position="98"/>
    </location>
</feature>
<organism evidence="3 4">
    <name type="scientific">Thermaerobacillus caldiproteolyticus</name>
    <dbReference type="NCBI Taxonomy" id="247480"/>
    <lineage>
        <taxon>Bacteria</taxon>
        <taxon>Bacillati</taxon>
        <taxon>Bacillota</taxon>
        <taxon>Bacilli</taxon>
        <taxon>Bacillales</taxon>
        <taxon>Anoxybacillaceae</taxon>
        <taxon>Thermaerobacillus</taxon>
    </lineage>
</organism>
<keyword evidence="4" id="KW-1185">Reference proteome</keyword>
<sequence>MKKQGIFTGITLIGLGAYFLINQLQLPLLSAFQGWPTLFVIFGIALLGQAYSAREYQHIFPGTILFGFGLHFLLIQLSKRWPNNVGMFFFIIAVAFLLSSRKMKSGFIQSLFFFALACIILFSERWSRLFHVVENGITFLWNFWPIGLIISGIYILLIKRK</sequence>
<keyword evidence="1" id="KW-1133">Transmembrane helix</keyword>
<dbReference type="GO" id="GO:0006508">
    <property type="term" value="P:proteolysis"/>
    <property type="evidence" value="ECO:0007669"/>
    <property type="project" value="UniProtKB-KW"/>
</dbReference>
<dbReference type="AlphaFoldDB" id="A0A7V9Z426"/>
<dbReference type="GO" id="GO:0008233">
    <property type="term" value="F:peptidase activity"/>
    <property type="evidence" value="ECO:0007669"/>
    <property type="project" value="UniProtKB-KW"/>
</dbReference>
<keyword evidence="1" id="KW-0812">Transmembrane</keyword>
<comment type="caution">
    <text evidence="3">The sequence shown here is derived from an EMBL/GenBank/DDBJ whole genome shotgun (WGS) entry which is preliminary data.</text>
</comment>
<evidence type="ECO:0000313" key="4">
    <source>
        <dbReference type="Proteomes" id="UP000523087"/>
    </source>
</evidence>
<feature type="domain" description="LiaI-LiaF-like transmembrane region" evidence="2">
    <location>
        <begin position="6"/>
        <end position="47"/>
    </location>
</feature>
<feature type="transmembrane region" description="Helical" evidence="1">
    <location>
        <begin position="5"/>
        <end position="21"/>
    </location>
</feature>
<dbReference type="Proteomes" id="UP000523087">
    <property type="component" value="Unassembled WGS sequence"/>
</dbReference>
<feature type="transmembrane region" description="Helical" evidence="1">
    <location>
        <begin position="27"/>
        <end position="47"/>
    </location>
</feature>
<evidence type="ECO:0000259" key="2">
    <source>
        <dbReference type="Pfam" id="PF18917"/>
    </source>
</evidence>
<evidence type="ECO:0000256" key="1">
    <source>
        <dbReference type="SAM" id="Phobius"/>
    </source>
</evidence>